<gene>
    <name evidence="2" type="ORF">BAZ10_03910</name>
</gene>
<evidence type="ECO:0000313" key="2">
    <source>
        <dbReference type="EMBL" id="OPC65185.1"/>
    </source>
</evidence>
<dbReference type="Proteomes" id="UP000190813">
    <property type="component" value="Unassembled WGS sequence"/>
</dbReference>
<feature type="transmembrane region" description="Helical" evidence="1">
    <location>
        <begin position="88"/>
        <end position="105"/>
    </location>
</feature>
<keyword evidence="1" id="KW-1133">Transmembrane helix</keyword>
<dbReference type="EMBL" id="MAHX01000015">
    <property type="protein sequence ID" value="OPC65185.1"/>
    <property type="molecule type" value="Genomic_DNA"/>
</dbReference>
<accession>A0A1T3MKP7</accession>
<organism evidence="2 3">
    <name type="scientific">Elizabethkingia occulta</name>
    <dbReference type="NCBI Taxonomy" id="1867263"/>
    <lineage>
        <taxon>Bacteria</taxon>
        <taxon>Pseudomonadati</taxon>
        <taxon>Bacteroidota</taxon>
        <taxon>Flavobacteriia</taxon>
        <taxon>Flavobacteriales</taxon>
        <taxon>Weeksellaceae</taxon>
        <taxon>Elizabethkingia</taxon>
    </lineage>
</organism>
<keyword evidence="3" id="KW-1185">Reference proteome</keyword>
<comment type="caution">
    <text evidence="2">The sequence shown here is derived from an EMBL/GenBank/DDBJ whole genome shotgun (WGS) entry which is preliminary data.</text>
</comment>
<keyword evidence="1" id="KW-0472">Membrane</keyword>
<name>A0A1T3MKP7_9FLAO</name>
<sequence length="191" mass="22318">MKIIGKNSLARYINWGITFIFFLFFIHLIYFLLGYTICYYNNTSDSKIMASTFSTGIKLYTGIQENTFSIKYPFIDLNFFSGVFSSRLFFEGLIGFAGFAFYFYCLKKIFGALSSENIFSLNLLKWTRLFLGFNIILGLIYTFFFGEVKLNEVTKIISHLIPFLFVFFITLFAYAFFKKGYDLQSENKLTI</sequence>
<evidence type="ECO:0000313" key="3">
    <source>
        <dbReference type="Proteomes" id="UP000190813"/>
    </source>
</evidence>
<keyword evidence="1" id="KW-0812">Transmembrane</keyword>
<feature type="transmembrane region" description="Helical" evidence="1">
    <location>
        <begin position="12"/>
        <end position="33"/>
    </location>
</feature>
<evidence type="ECO:0000256" key="1">
    <source>
        <dbReference type="SAM" id="Phobius"/>
    </source>
</evidence>
<proteinExistence type="predicted"/>
<feature type="transmembrane region" description="Helical" evidence="1">
    <location>
        <begin position="126"/>
        <end position="144"/>
    </location>
</feature>
<evidence type="ECO:0008006" key="4">
    <source>
        <dbReference type="Google" id="ProtNLM"/>
    </source>
</evidence>
<dbReference type="AlphaFoldDB" id="A0A1T3MKP7"/>
<dbReference type="InterPro" id="IPR021354">
    <property type="entry name" value="DUF2975"/>
</dbReference>
<dbReference type="RefSeq" id="WP_078771929.1">
    <property type="nucleotide sequence ID" value="NZ_CBCSBR010000002.1"/>
</dbReference>
<dbReference type="Pfam" id="PF11188">
    <property type="entry name" value="DUF2975"/>
    <property type="match status" value="1"/>
</dbReference>
<protein>
    <recommendedName>
        <fullName evidence="4">DUF2975 domain-containing protein</fullName>
    </recommendedName>
</protein>
<feature type="transmembrane region" description="Helical" evidence="1">
    <location>
        <begin position="156"/>
        <end position="177"/>
    </location>
</feature>
<reference evidence="2 3" key="1">
    <citation type="submission" date="2016-06" db="EMBL/GenBank/DDBJ databases">
        <title>Revisiting the taxonomy of the Elizabethkingia Genus based on Whole-Genome Sequencing, Optical Mapping, and MALDI-TOF.</title>
        <authorList>
            <person name="Nicholson A.C."/>
        </authorList>
    </citation>
    <scope>NUCLEOTIDE SEQUENCE [LARGE SCALE GENOMIC DNA]</scope>
    <source>
        <strain evidence="2 3">G4070</strain>
    </source>
</reference>